<keyword evidence="5" id="KW-0378">Hydrolase</keyword>
<dbReference type="AlphaFoldDB" id="M0AP42"/>
<evidence type="ECO:0000259" key="8">
    <source>
        <dbReference type="Pfam" id="PF02811"/>
    </source>
</evidence>
<proteinExistence type="inferred from homology"/>
<dbReference type="InterPro" id="IPR016195">
    <property type="entry name" value="Pol/histidinol_Pase-like"/>
</dbReference>
<comment type="caution">
    <text evidence="9">The sequence shown here is derived from an EMBL/GenBank/DDBJ whole genome shotgun (WGS) entry which is preliminary data.</text>
</comment>
<dbReference type="OrthoDB" id="9968at2157"/>
<dbReference type="Pfam" id="PF02811">
    <property type="entry name" value="PHP"/>
    <property type="match status" value="1"/>
</dbReference>
<dbReference type="GO" id="GO:0000105">
    <property type="term" value="P:L-histidine biosynthetic process"/>
    <property type="evidence" value="ECO:0007669"/>
    <property type="project" value="UniProtKB-UniPathway"/>
</dbReference>
<comment type="pathway">
    <text evidence="1">Amino-acid biosynthesis; L-histidine biosynthesis; L-histidine from 5-phospho-alpha-D-ribose 1-diphosphate: step 8/9.</text>
</comment>
<dbReference type="GO" id="GO:0005737">
    <property type="term" value="C:cytoplasm"/>
    <property type="evidence" value="ECO:0007669"/>
    <property type="project" value="TreeGrafter"/>
</dbReference>
<evidence type="ECO:0000313" key="10">
    <source>
        <dbReference type="Proteomes" id="UP000011554"/>
    </source>
</evidence>
<evidence type="ECO:0000256" key="3">
    <source>
        <dbReference type="ARBA" id="ARBA00013085"/>
    </source>
</evidence>
<reference evidence="9 10" key="1">
    <citation type="journal article" date="2014" name="PLoS Genet.">
        <title>Phylogenetically driven sequencing of extremely halophilic archaea reveals strategies for static and dynamic osmo-response.</title>
        <authorList>
            <person name="Becker E.A."/>
            <person name="Seitzer P.M."/>
            <person name="Tritt A."/>
            <person name="Larsen D."/>
            <person name="Krusor M."/>
            <person name="Yao A.I."/>
            <person name="Wu D."/>
            <person name="Madern D."/>
            <person name="Eisen J.A."/>
            <person name="Darling A.E."/>
            <person name="Facciotti M.T."/>
        </authorList>
    </citation>
    <scope>NUCLEOTIDE SEQUENCE [LARGE SCALE GENOMIC DNA]</scope>
    <source>
        <strain evidence="9 10">DSM 12278</strain>
    </source>
</reference>
<dbReference type="PANTHER" id="PTHR21039:SF0">
    <property type="entry name" value="HISTIDINOL-PHOSPHATASE"/>
    <property type="match status" value="1"/>
</dbReference>
<dbReference type="PATRIC" id="fig|29540.5.peg.2808"/>
<evidence type="ECO:0000256" key="4">
    <source>
        <dbReference type="ARBA" id="ARBA00022605"/>
    </source>
</evidence>
<dbReference type="RefSeq" id="WP_006109805.1">
    <property type="nucleotide sequence ID" value="NZ_AOIO01000031.1"/>
</dbReference>
<keyword evidence="10" id="KW-1185">Reference proteome</keyword>
<comment type="catalytic activity">
    <reaction evidence="7">
        <text>L-histidinol phosphate + H2O = L-histidinol + phosphate</text>
        <dbReference type="Rhea" id="RHEA:14465"/>
        <dbReference type="ChEBI" id="CHEBI:15377"/>
        <dbReference type="ChEBI" id="CHEBI:43474"/>
        <dbReference type="ChEBI" id="CHEBI:57699"/>
        <dbReference type="ChEBI" id="CHEBI:57980"/>
        <dbReference type="EC" id="3.1.3.15"/>
    </reaction>
</comment>
<dbReference type="Gene3D" id="3.20.20.140">
    <property type="entry name" value="Metal-dependent hydrolases"/>
    <property type="match status" value="1"/>
</dbReference>
<dbReference type="EMBL" id="AOIO01000031">
    <property type="protein sequence ID" value="ELZ00082.1"/>
    <property type="molecule type" value="Genomic_DNA"/>
</dbReference>
<evidence type="ECO:0000256" key="1">
    <source>
        <dbReference type="ARBA" id="ARBA00004970"/>
    </source>
</evidence>
<dbReference type="PANTHER" id="PTHR21039">
    <property type="entry name" value="HISTIDINOL PHOSPHATASE-RELATED"/>
    <property type="match status" value="1"/>
</dbReference>
<gene>
    <name evidence="9" type="ORF">C481_13839</name>
</gene>
<dbReference type="eggNOG" id="arCOG00305">
    <property type="taxonomic scope" value="Archaea"/>
</dbReference>
<keyword evidence="4" id="KW-0028">Amino-acid biosynthesis</keyword>
<dbReference type="UniPathway" id="UPA00031">
    <property type="reaction ID" value="UER00013"/>
</dbReference>
<name>M0AP42_NATA1</name>
<protein>
    <recommendedName>
        <fullName evidence="3">histidinol-phosphatase</fullName>
        <ecNumber evidence="3">3.1.3.15</ecNumber>
    </recommendedName>
</protein>
<accession>M0AP42</accession>
<evidence type="ECO:0000256" key="5">
    <source>
        <dbReference type="ARBA" id="ARBA00022801"/>
    </source>
</evidence>
<evidence type="ECO:0000256" key="6">
    <source>
        <dbReference type="ARBA" id="ARBA00023102"/>
    </source>
</evidence>
<evidence type="ECO:0000313" key="9">
    <source>
        <dbReference type="EMBL" id="ELZ00082.1"/>
    </source>
</evidence>
<dbReference type="InterPro" id="IPR004013">
    <property type="entry name" value="PHP_dom"/>
</dbReference>
<dbReference type="Proteomes" id="UP000011554">
    <property type="component" value="Unassembled WGS sequence"/>
</dbReference>
<evidence type="ECO:0000256" key="2">
    <source>
        <dbReference type="ARBA" id="ARBA00009152"/>
    </source>
</evidence>
<dbReference type="GO" id="GO:0004401">
    <property type="term" value="F:histidinol-phosphatase activity"/>
    <property type="evidence" value="ECO:0007669"/>
    <property type="project" value="UniProtKB-EC"/>
</dbReference>
<dbReference type="InterPro" id="IPR010140">
    <property type="entry name" value="Histidinol_P_phosphatase_HisJ"/>
</dbReference>
<dbReference type="SUPFAM" id="SSF89550">
    <property type="entry name" value="PHP domain-like"/>
    <property type="match status" value="1"/>
</dbReference>
<dbReference type="EC" id="3.1.3.15" evidence="3"/>
<sequence length="259" mass="28879">MKDLHVHSNYSDGSFLRRMVRAADETPLEGIGIADHCNVAERESAAAMRNLHGFNLDLTYERRRQAIERVRETASIPVYDAVEMDYDPRDEAAIEAFLAEADFDYSLGSVHAVAGKNVQVPSLFDDLPADELNAVVDEYFETLVSLIESELFDIAAHVDLVERTPPLRGRATTDHYRQVARAFANSRTIPELNAGRALTDAEIVHPAPEFSRTLREFDVPITVGTDSHQPAEIGDRAAFLEEFIAESELELVEPAALRE</sequence>
<feature type="domain" description="PHP" evidence="8">
    <location>
        <begin position="3"/>
        <end position="193"/>
    </location>
</feature>
<keyword evidence="6" id="KW-0368">Histidine biosynthesis</keyword>
<comment type="similarity">
    <text evidence="2">Belongs to the PHP hydrolase family. HisK subfamily.</text>
</comment>
<evidence type="ECO:0000256" key="7">
    <source>
        <dbReference type="ARBA" id="ARBA00049158"/>
    </source>
</evidence>
<organism evidence="9 10">
    <name type="scientific">Natrialba asiatica (strain ATCC 700177 / DSM 12278 / JCM 9576 / FERM P-10747 / NBRC 102637 / 172P1)</name>
    <dbReference type="NCBI Taxonomy" id="29540"/>
    <lineage>
        <taxon>Archaea</taxon>
        <taxon>Methanobacteriati</taxon>
        <taxon>Methanobacteriota</taxon>
        <taxon>Stenosarchaea group</taxon>
        <taxon>Halobacteria</taxon>
        <taxon>Halobacteriales</taxon>
        <taxon>Natrialbaceae</taxon>
        <taxon>Natrialba</taxon>
    </lineage>
</organism>
<dbReference type="STRING" id="29540.C481_13839"/>